<organism evidence="1 2">
    <name type="scientific">Dysgonomonas hofstadii</name>
    <dbReference type="NCBI Taxonomy" id="637886"/>
    <lineage>
        <taxon>Bacteria</taxon>
        <taxon>Pseudomonadati</taxon>
        <taxon>Bacteroidota</taxon>
        <taxon>Bacteroidia</taxon>
        <taxon>Bacteroidales</taxon>
        <taxon>Dysgonomonadaceae</taxon>
        <taxon>Dysgonomonas</taxon>
    </lineage>
</organism>
<dbReference type="Pfam" id="PF16389">
    <property type="entry name" value="DUF4998"/>
    <property type="match status" value="1"/>
</dbReference>
<evidence type="ECO:0008006" key="3">
    <source>
        <dbReference type="Google" id="ProtNLM"/>
    </source>
</evidence>
<sequence>MKKSKLLTIVISFVCFVFSLYSCGGMDETYKEFISDGEIHYPGKADSAQVHPGYLRAQLQWLIISDPNIIKCKIVIDGKKELDISVSRSENVDTIRTIVDNLDEGIHVFNIYTIDNNGNYSVKEEVIGQVFGANYIETLYNRRISKVEYDKNNDEVKLTWAMNPEGAIGVEMAYTDSDGVPQTILVKPEENTTLLEECPEGTVLTYKTLFVPDLLSIDIFEAPAINISIPQ</sequence>
<dbReference type="RefSeq" id="WP_183308463.1">
    <property type="nucleotide sequence ID" value="NZ_JACIEP010000015.1"/>
</dbReference>
<dbReference type="PROSITE" id="PS51257">
    <property type="entry name" value="PROKAR_LIPOPROTEIN"/>
    <property type="match status" value="1"/>
</dbReference>
<protein>
    <recommendedName>
        <fullName evidence="3">DUF4998 domain-containing protein</fullName>
    </recommendedName>
</protein>
<dbReference type="EMBL" id="JACIEP010000015">
    <property type="protein sequence ID" value="MBB4037627.1"/>
    <property type="molecule type" value="Genomic_DNA"/>
</dbReference>
<dbReference type="Proteomes" id="UP000555103">
    <property type="component" value="Unassembled WGS sequence"/>
</dbReference>
<comment type="caution">
    <text evidence="1">The sequence shown here is derived from an EMBL/GenBank/DDBJ whole genome shotgun (WGS) entry which is preliminary data.</text>
</comment>
<reference evidence="1 2" key="1">
    <citation type="submission" date="2020-08" db="EMBL/GenBank/DDBJ databases">
        <title>Genomic Encyclopedia of Type Strains, Phase IV (KMG-IV): sequencing the most valuable type-strain genomes for metagenomic binning, comparative biology and taxonomic classification.</title>
        <authorList>
            <person name="Goeker M."/>
        </authorList>
    </citation>
    <scope>NUCLEOTIDE SEQUENCE [LARGE SCALE GENOMIC DNA]</scope>
    <source>
        <strain evidence="1 2">DSM 104969</strain>
    </source>
</reference>
<dbReference type="AlphaFoldDB" id="A0A840CNG0"/>
<name>A0A840CNG0_9BACT</name>
<evidence type="ECO:0000313" key="1">
    <source>
        <dbReference type="EMBL" id="MBB4037627.1"/>
    </source>
</evidence>
<proteinExistence type="predicted"/>
<accession>A0A840CNG0</accession>
<keyword evidence="2" id="KW-1185">Reference proteome</keyword>
<gene>
    <name evidence="1" type="ORF">GGR21_003547</name>
</gene>
<evidence type="ECO:0000313" key="2">
    <source>
        <dbReference type="Proteomes" id="UP000555103"/>
    </source>
</evidence>